<dbReference type="AlphaFoldDB" id="A8SES5"/>
<evidence type="ECO:0000313" key="2">
    <source>
        <dbReference type="EMBL" id="EDP19758.1"/>
    </source>
</evidence>
<comment type="caution">
    <text evidence="2">The sequence shown here is derived from an EMBL/GenBank/DDBJ whole genome shotgun (WGS) entry which is preliminary data.</text>
</comment>
<evidence type="ECO:0000256" key="1">
    <source>
        <dbReference type="SAM" id="MobiDB-lite"/>
    </source>
</evidence>
<gene>
    <name evidence="2" type="ORF">FAEPRAM212_02537</name>
</gene>
<evidence type="ECO:0000313" key="3">
    <source>
        <dbReference type="Proteomes" id="UP000005945"/>
    </source>
</evidence>
<reference evidence="2 3" key="1">
    <citation type="submission" date="2007-09" db="EMBL/GenBank/DDBJ databases">
        <title>Draft genome sequence of Faecalibacterium prausnitzii M21/2.</title>
        <authorList>
            <person name="Sudarsanam P."/>
            <person name="Ley R."/>
            <person name="Guruge J."/>
            <person name="Turnbaugh P.J."/>
            <person name="Mahowald M."/>
            <person name="Liep D."/>
            <person name="Gordon J."/>
        </authorList>
    </citation>
    <scope>NUCLEOTIDE SEQUENCE [LARGE SCALE GENOMIC DNA]</scope>
    <source>
        <strain evidence="2 3">M21/2</strain>
    </source>
</reference>
<feature type="compositionally biased region" description="Polar residues" evidence="1">
    <location>
        <begin position="1"/>
        <end position="12"/>
    </location>
</feature>
<sequence length="49" mass="5476">MGIRSGNTSQRAAAQRFMQQPFLMKRDTVSGPAHSDADKNIGQKRRTTQ</sequence>
<reference evidence="2 3" key="2">
    <citation type="submission" date="2007-09" db="EMBL/GenBank/DDBJ databases">
        <authorList>
            <person name="Fulton L."/>
            <person name="Clifton S."/>
            <person name="Fulton B."/>
            <person name="Xu J."/>
            <person name="Minx P."/>
            <person name="Pepin K.H."/>
            <person name="Johnson M."/>
            <person name="Thiruvilangam P."/>
            <person name="Bhonagiri V."/>
            <person name="Nash W.E."/>
            <person name="Mardis E.R."/>
            <person name="Wilson R.K."/>
        </authorList>
    </citation>
    <scope>NUCLEOTIDE SEQUENCE [LARGE SCALE GENOMIC DNA]</scope>
    <source>
        <strain evidence="2 3">M21/2</strain>
    </source>
</reference>
<dbReference type="Proteomes" id="UP000005945">
    <property type="component" value="Unassembled WGS sequence"/>
</dbReference>
<dbReference type="EMBL" id="ABED02000029">
    <property type="protein sequence ID" value="EDP19758.1"/>
    <property type="molecule type" value="Genomic_DNA"/>
</dbReference>
<name>A8SES5_9FIRM</name>
<organism evidence="2 3">
    <name type="scientific">Faecalibacterium prausnitzii M21/2</name>
    <dbReference type="NCBI Taxonomy" id="411485"/>
    <lineage>
        <taxon>Bacteria</taxon>
        <taxon>Bacillati</taxon>
        <taxon>Bacillota</taxon>
        <taxon>Clostridia</taxon>
        <taxon>Eubacteriales</taxon>
        <taxon>Oscillospiraceae</taxon>
        <taxon>Faecalibacterium</taxon>
    </lineage>
</organism>
<feature type="region of interest" description="Disordered" evidence="1">
    <location>
        <begin position="1"/>
        <end position="49"/>
    </location>
</feature>
<proteinExistence type="predicted"/>
<dbReference type="HOGENOM" id="CLU_3135893_0_0_9"/>
<protein>
    <submittedName>
        <fullName evidence="2">Uncharacterized protein</fullName>
    </submittedName>
</protein>
<accession>A8SES5</accession>